<keyword evidence="2" id="KW-1185">Reference proteome</keyword>
<protein>
    <submittedName>
        <fullName evidence="1">Uncharacterized protein</fullName>
    </submittedName>
</protein>
<evidence type="ECO:0000313" key="2">
    <source>
        <dbReference type="Proteomes" id="UP001281147"/>
    </source>
</evidence>
<name>A0ACC3MQP1_9PEZI</name>
<organism evidence="1 2">
    <name type="scientific">Vermiconidia calcicola</name>
    <dbReference type="NCBI Taxonomy" id="1690605"/>
    <lineage>
        <taxon>Eukaryota</taxon>
        <taxon>Fungi</taxon>
        <taxon>Dikarya</taxon>
        <taxon>Ascomycota</taxon>
        <taxon>Pezizomycotina</taxon>
        <taxon>Dothideomycetes</taxon>
        <taxon>Dothideomycetidae</taxon>
        <taxon>Mycosphaerellales</taxon>
        <taxon>Extremaceae</taxon>
        <taxon>Vermiconidia</taxon>
    </lineage>
</organism>
<dbReference type="EMBL" id="JAUTXU010000174">
    <property type="protein sequence ID" value="KAK3701421.1"/>
    <property type="molecule type" value="Genomic_DNA"/>
</dbReference>
<reference evidence="1" key="1">
    <citation type="submission" date="2023-07" db="EMBL/GenBank/DDBJ databases">
        <title>Black Yeasts Isolated from many extreme environments.</title>
        <authorList>
            <person name="Coleine C."/>
            <person name="Stajich J.E."/>
            <person name="Selbmann L."/>
        </authorList>
    </citation>
    <scope>NUCLEOTIDE SEQUENCE</scope>
    <source>
        <strain evidence="1">CCFEE 5714</strain>
    </source>
</reference>
<comment type="caution">
    <text evidence="1">The sequence shown here is derived from an EMBL/GenBank/DDBJ whole genome shotgun (WGS) entry which is preliminary data.</text>
</comment>
<evidence type="ECO:0000313" key="1">
    <source>
        <dbReference type="EMBL" id="KAK3701421.1"/>
    </source>
</evidence>
<sequence>MTSSQARVCYFFDKLPRELRDEIYEQAYSSRKCYERALDSRRIIRMCSKRQTRTVPNRLCRDLTVSKQYLEEALPHIIRGATFSLFDEEDFVTIISRFTMIQQEITSLHQDYNHMASRRRGSSLAAFVEAVNECPRLVDLTLCVDQDFIVGWEDGPQWPGYQLNYERVKLDVCSSKNLRGLHSFELQVDKYWDTKYEKAGEALEREIREVVTKGKD</sequence>
<dbReference type="Proteomes" id="UP001281147">
    <property type="component" value="Unassembled WGS sequence"/>
</dbReference>
<proteinExistence type="predicted"/>
<gene>
    <name evidence="1" type="ORF">LTR37_015519</name>
</gene>
<accession>A0ACC3MQP1</accession>